<gene>
    <name evidence="2" type="ORF">S01H1_10322</name>
</gene>
<accession>X0S6E7</accession>
<dbReference type="PANTHER" id="PTHR21015:SF22">
    <property type="entry name" value="GLYCOSYLTRANSFERASE"/>
    <property type="match status" value="1"/>
</dbReference>
<dbReference type="AlphaFoldDB" id="X0S6E7"/>
<sequence>DEMANLLAAADLVIGRSGAVSVAEYAAAGVPSICMPYPHHKDMHQYRNAGKLVEAGAAVIVDDLPDAKDRAGWLWEELAELMRNDKKRQEMAENCKAIAKVEAASKIAEQLVNYGQS</sequence>
<dbReference type="SUPFAM" id="SSF53756">
    <property type="entry name" value="UDP-Glycosyltransferase/glycogen phosphorylase"/>
    <property type="match status" value="1"/>
</dbReference>
<dbReference type="PANTHER" id="PTHR21015">
    <property type="entry name" value="UDP-N-ACETYLGLUCOSAMINE--N-ACETYLMURAMYL-(PENTAPEPTIDE) PYROPHOSPHORYL-UNDECAPRENOL N-ACETYLGLUCOSAMINE TRANSFERASE 1"/>
    <property type="match status" value="1"/>
</dbReference>
<feature type="non-terminal residue" evidence="2">
    <location>
        <position position="1"/>
    </location>
</feature>
<dbReference type="InterPro" id="IPR007235">
    <property type="entry name" value="Glyco_trans_28_C"/>
</dbReference>
<feature type="domain" description="Glycosyl transferase family 28 C-terminal" evidence="1">
    <location>
        <begin position="1"/>
        <end position="107"/>
    </location>
</feature>
<organism evidence="2">
    <name type="scientific">marine sediment metagenome</name>
    <dbReference type="NCBI Taxonomy" id="412755"/>
    <lineage>
        <taxon>unclassified sequences</taxon>
        <taxon>metagenomes</taxon>
        <taxon>ecological metagenomes</taxon>
    </lineage>
</organism>
<dbReference type="Gene3D" id="3.40.50.2000">
    <property type="entry name" value="Glycogen Phosphorylase B"/>
    <property type="match status" value="1"/>
</dbReference>
<name>X0S6E7_9ZZZZ</name>
<dbReference type="EMBL" id="BARS01005273">
    <property type="protein sequence ID" value="GAF70806.1"/>
    <property type="molecule type" value="Genomic_DNA"/>
</dbReference>
<proteinExistence type="predicted"/>
<dbReference type="GO" id="GO:0016758">
    <property type="term" value="F:hexosyltransferase activity"/>
    <property type="evidence" value="ECO:0007669"/>
    <property type="project" value="InterPro"/>
</dbReference>
<evidence type="ECO:0000313" key="2">
    <source>
        <dbReference type="EMBL" id="GAF70806.1"/>
    </source>
</evidence>
<reference evidence="2" key="1">
    <citation type="journal article" date="2014" name="Front. Microbiol.">
        <title>High frequency of phylogenetically diverse reductive dehalogenase-homologous genes in deep subseafloor sedimentary metagenomes.</title>
        <authorList>
            <person name="Kawai M."/>
            <person name="Futagami T."/>
            <person name="Toyoda A."/>
            <person name="Takaki Y."/>
            <person name="Nishi S."/>
            <person name="Hori S."/>
            <person name="Arai W."/>
            <person name="Tsubouchi T."/>
            <person name="Morono Y."/>
            <person name="Uchiyama I."/>
            <person name="Ito T."/>
            <person name="Fujiyama A."/>
            <person name="Inagaki F."/>
            <person name="Takami H."/>
        </authorList>
    </citation>
    <scope>NUCLEOTIDE SEQUENCE</scope>
    <source>
        <strain evidence="2">Expedition CK06-06</strain>
    </source>
</reference>
<evidence type="ECO:0000259" key="1">
    <source>
        <dbReference type="Pfam" id="PF04101"/>
    </source>
</evidence>
<dbReference type="CDD" id="cd03785">
    <property type="entry name" value="GT28_MurG"/>
    <property type="match status" value="1"/>
</dbReference>
<comment type="caution">
    <text evidence="2">The sequence shown here is derived from an EMBL/GenBank/DDBJ whole genome shotgun (WGS) entry which is preliminary data.</text>
</comment>
<protein>
    <recommendedName>
        <fullName evidence="1">Glycosyl transferase family 28 C-terminal domain-containing protein</fullName>
    </recommendedName>
</protein>
<dbReference type="Pfam" id="PF04101">
    <property type="entry name" value="Glyco_tran_28_C"/>
    <property type="match status" value="1"/>
</dbReference>